<dbReference type="InterPro" id="IPR040559">
    <property type="entry name" value="CdiA_C"/>
</dbReference>
<dbReference type="RefSeq" id="WP_125977499.1">
    <property type="nucleotide sequence ID" value="NZ_BAAADY010000039.1"/>
</dbReference>
<dbReference type="Pfam" id="PF18451">
    <property type="entry name" value="CdiA_C"/>
    <property type="match status" value="1"/>
</dbReference>
<evidence type="ECO:0000313" key="3">
    <source>
        <dbReference type="Proteomes" id="UP000531251"/>
    </source>
</evidence>
<dbReference type="AlphaFoldDB" id="A0A7X5XYU9"/>
<dbReference type="EMBL" id="JAATJB010000002">
    <property type="protein sequence ID" value="NJB96351.1"/>
    <property type="molecule type" value="Genomic_DNA"/>
</dbReference>
<comment type="caution">
    <text evidence="2">The sequence shown here is derived from an EMBL/GenBank/DDBJ whole genome shotgun (WGS) entry which is preliminary data.</text>
</comment>
<keyword evidence="3" id="KW-1185">Reference proteome</keyword>
<evidence type="ECO:0000259" key="1">
    <source>
        <dbReference type="Pfam" id="PF18451"/>
    </source>
</evidence>
<dbReference type="Proteomes" id="UP000531251">
    <property type="component" value="Unassembled WGS sequence"/>
</dbReference>
<sequence>MTFLAGGGVYGPGRLFGSVDGLTSAEKSFVNDLIVAGRTVEIIPTSTNRTVDFIIDGVSYELKTVNNIANKTIDGISKSISSTIMDARGQSGNIIIDARGQDGMTKYVAYRAIGRAYGADRKLKIQNITIITSEGEISVPRIK</sequence>
<dbReference type="Gene3D" id="3.40.1350.120">
    <property type="match status" value="1"/>
</dbReference>
<feature type="domain" description="tRNA nuclease CdiA C-terminal" evidence="1">
    <location>
        <begin position="50"/>
        <end position="137"/>
    </location>
</feature>
<reference evidence="2 3" key="1">
    <citation type="submission" date="2020-03" db="EMBL/GenBank/DDBJ databases">
        <title>Genomic Encyclopedia of Type Strains, Phase IV (KMG-IV): sequencing the most valuable type-strain genomes for metagenomic binning, comparative biology and taxonomic classification.</title>
        <authorList>
            <person name="Goeker M."/>
        </authorList>
    </citation>
    <scope>NUCLEOTIDE SEQUENCE [LARGE SCALE GENOMIC DNA]</scope>
    <source>
        <strain evidence="2 3">DSM 7225</strain>
    </source>
</reference>
<accession>A0A7X5XYU9</accession>
<name>A0A7X5XYU9_9SPHN</name>
<gene>
    <name evidence="2" type="ORF">GGR89_000651</name>
</gene>
<protein>
    <recommendedName>
        <fullName evidence="1">tRNA nuclease CdiA C-terminal domain-containing protein</fullName>
    </recommendedName>
</protein>
<organism evidence="2 3">
    <name type="scientific">Sphingomonas trueperi</name>
    <dbReference type="NCBI Taxonomy" id="53317"/>
    <lineage>
        <taxon>Bacteria</taxon>
        <taxon>Pseudomonadati</taxon>
        <taxon>Pseudomonadota</taxon>
        <taxon>Alphaproteobacteria</taxon>
        <taxon>Sphingomonadales</taxon>
        <taxon>Sphingomonadaceae</taxon>
        <taxon>Sphingomonas</taxon>
    </lineage>
</organism>
<proteinExistence type="predicted"/>
<evidence type="ECO:0000313" key="2">
    <source>
        <dbReference type="EMBL" id="NJB96351.1"/>
    </source>
</evidence>